<dbReference type="AlphaFoldDB" id="A0A1I5FL06"/>
<organism evidence="5 6">
    <name type="scientific">Bacteroides xylanisolvens</name>
    <dbReference type="NCBI Taxonomy" id="371601"/>
    <lineage>
        <taxon>Bacteria</taxon>
        <taxon>Pseudomonadati</taxon>
        <taxon>Bacteroidota</taxon>
        <taxon>Bacteroidia</taxon>
        <taxon>Bacteroidales</taxon>
        <taxon>Bacteroidaceae</taxon>
        <taxon>Bacteroides</taxon>
    </lineage>
</organism>
<feature type="region of interest" description="Disordered" evidence="2">
    <location>
        <begin position="118"/>
        <end position="190"/>
    </location>
</feature>
<dbReference type="NCBIfam" id="NF033517">
    <property type="entry name" value="transpos_IS66"/>
    <property type="match status" value="1"/>
</dbReference>
<evidence type="ECO:0000256" key="2">
    <source>
        <dbReference type="SAM" id="MobiDB-lite"/>
    </source>
</evidence>
<evidence type="ECO:0000313" key="5">
    <source>
        <dbReference type="EMBL" id="SFO24467.1"/>
    </source>
</evidence>
<feature type="compositionally biased region" description="Basic and acidic residues" evidence="2">
    <location>
        <begin position="118"/>
        <end position="138"/>
    </location>
</feature>
<dbReference type="PANTHER" id="PTHR33678:SF2">
    <property type="match status" value="1"/>
</dbReference>
<feature type="domain" description="Transposase IS66 central" evidence="3">
    <location>
        <begin position="266"/>
        <end position="551"/>
    </location>
</feature>
<keyword evidence="1" id="KW-0175">Coiled coil</keyword>
<dbReference type="RefSeq" id="WP_230202241.1">
    <property type="nucleotide sequence ID" value="NZ_JAHOFO010000084.1"/>
</dbReference>
<feature type="compositionally biased region" description="Basic and acidic residues" evidence="2">
    <location>
        <begin position="146"/>
        <end position="158"/>
    </location>
</feature>
<feature type="domain" description="Transposase IS66 C-terminal" evidence="4">
    <location>
        <begin position="558"/>
        <end position="594"/>
    </location>
</feature>
<dbReference type="InterPro" id="IPR039552">
    <property type="entry name" value="IS66_C"/>
</dbReference>
<dbReference type="EMBL" id="FOUM01000085">
    <property type="protein sequence ID" value="SFO24467.1"/>
    <property type="molecule type" value="Genomic_DNA"/>
</dbReference>
<evidence type="ECO:0000313" key="6">
    <source>
        <dbReference type="Proteomes" id="UP000183766"/>
    </source>
</evidence>
<evidence type="ECO:0000256" key="1">
    <source>
        <dbReference type="SAM" id="Coils"/>
    </source>
</evidence>
<reference evidence="5 6" key="1">
    <citation type="submission" date="2016-10" db="EMBL/GenBank/DDBJ databases">
        <authorList>
            <person name="de Groot N.N."/>
        </authorList>
    </citation>
    <scope>NUCLEOTIDE SEQUENCE [LARGE SCALE GENOMIC DNA]</scope>
    <source>
        <strain evidence="5 6">NLAE-zl-C202</strain>
    </source>
</reference>
<dbReference type="InterPro" id="IPR052344">
    <property type="entry name" value="Transposase-related"/>
</dbReference>
<dbReference type="Pfam" id="PF03050">
    <property type="entry name" value="DDE_Tnp_IS66"/>
    <property type="match status" value="1"/>
</dbReference>
<sequence length="601" mass="69891">MPDFSYLYIMIDERAYELLCCQLGLANEEKAGLRKQNKELIARLESIEESNRENSKNLIDTINDLKDTIEKQSTTVEHYRKEMELMRKQLEAKDEVNRMLANEISNLRLQLEDSRKHRFGRTSEQRRLLNNRNLDKSALEQSEYDGSDRKDDNNKTDDNETGSNTSSGNIPAQNSKPSRRKETAPRAGKTKLKVDKVVVHEVDEYYTLPEGGRFMNRNGMPDVWEYRVIEHVRAYNVEHVYKVARVKLADGTFTSTMEHPLKNLGGIFSPELLARLLCLKYDFSMPENRQIRLLAREGIHISNTTLNSYIHNGIAKLREFMEDVFKEFVQRANYLMVDETTELVGVETKEGKAYRRKYLWAFFAKHIKMVYYHYNNGSRSSDAAKSFLEYFMGTISTDGYTVYRMFDGDDSKVLHIGCWTHCRRLWVDALPSDRTAMDIIDPIGEMFRNEDLFRMMKLSGEQIKERRLKLTGPILERIHHKVVIMMQDAKIMANELMRKAVNYTINQWKSLRNILKDGSAEISNNLCEQRMKPVKLLLKNCMNVGSEDAAENSAFTFSLIESCKLNGIDPQNYLKHLFECILHGKDCDKKALLPCFYKPEC</sequence>
<gene>
    <name evidence="5" type="ORF">SAMN05216250_1853</name>
</gene>
<name>A0A1I5FL06_9BACE</name>
<dbReference type="InterPro" id="IPR004291">
    <property type="entry name" value="Transposase_IS66_central"/>
</dbReference>
<evidence type="ECO:0000259" key="3">
    <source>
        <dbReference type="Pfam" id="PF03050"/>
    </source>
</evidence>
<feature type="coiled-coil region" evidence="1">
    <location>
        <begin position="23"/>
        <end position="117"/>
    </location>
</feature>
<dbReference type="PANTHER" id="PTHR33678">
    <property type="entry name" value="BLL1576 PROTEIN"/>
    <property type="match status" value="1"/>
</dbReference>
<dbReference type="Proteomes" id="UP000183766">
    <property type="component" value="Unassembled WGS sequence"/>
</dbReference>
<protein>
    <submittedName>
        <fullName evidence="5">IS66 C-terminal element</fullName>
    </submittedName>
</protein>
<dbReference type="Pfam" id="PF13817">
    <property type="entry name" value="DDE_Tnp_IS66_C"/>
    <property type="match status" value="1"/>
</dbReference>
<evidence type="ECO:0000259" key="4">
    <source>
        <dbReference type="Pfam" id="PF13817"/>
    </source>
</evidence>
<feature type="compositionally biased region" description="Polar residues" evidence="2">
    <location>
        <begin position="161"/>
        <end position="176"/>
    </location>
</feature>
<proteinExistence type="predicted"/>
<accession>A0A1I5FL06</accession>